<dbReference type="Pfam" id="PF00069">
    <property type="entry name" value="Pkinase"/>
    <property type="match status" value="1"/>
</dbReference>
<evidence type="ECO:0000259" key="1">
    <source>
        <dbReference type="PROSITE" id="PS50011"/>
    </source>
</evidence>
<gene>
    <name evidence="2" type="ORF">GQX73_g7371</name>
</gene>
<dbReference type="SUPFAM" id="SSF56112">
    <property type="entry name" value="Protein kinase-like (PK-like)"/>
    <property type="match status" value="1"/>
</dbReference>
<sequence>MEDLEICEQNEVFTWVNDDFEFYHTKFIFKSGNDQYFYATTQDRLFTDRKVDVSKLELVPIPVDDIWPPFDPCFTQAPEQLSDFHYVKEWTLIHYSNTESSHQSSLHIRTRILNEIAACEILKKYPHPNVAPYLGCVVKDGRVRGLCFVKYPRTLAERVKMLTPFDVHSFQQGIREGVDHLHKCGLIHNDLNPSNIMIDDADKAIIIDFDSCKPEGEKLSGKSGTPGWTVDGAKFAVRENDFYALEKIDAFLKQADSGNECRLSKN</sequence>
<dbReference type="AlphaFoldDB" id="A0A7C8MMP7"/>
<reference evidence="2 3" key="1">
    <citation type="submission" date="2019-12" db="EMBL/GenBank/DDBJ databases">
        <title>Draft genome sequence of the ascomycete Xylaria multiplex DSM 110363.</title>
        <authorList>
            <person name="Buettner E."/>
            <person name="Kellner H."/>
        </authorList>
    </citation>
    <scope>NUCLEOTIDE SEQUENCE [LARGE SCALE GENOMIC DNA]</scope>
    <source>
        <strain evidence="2 3">DSM 110363</strain>
    </source>
</reference>
<evidence type="ECO:0000313" key="2">
    <source>
        <dbReference type="EMBL" id="KAF2966208.1"/>
    </source>
</evidence>
<dbReference type="EMBL" id="WUBL01000095">
    <property type="protein sequence ID" value="KAF2966208.1"/>
    <property type="molecule type" value="Genomic_DNA"/>
</dbReference>
<dbReference type="Proteomes" id="UP000481858">
    <property type="component" value="Unassembled WGS sequence"/>
</dbReference>
<dbReference type="GO" id="GO:0004672">
    <property type="term" value="F:protein kinase activity"/>
    <property type="evidence" value="ECO:0007669"/>
    <property type="project" value="InterPro"/>
</dbReference>
<proteinExistence type="predicted"/>
<organism evidence="2 3">
    <name type="scientific">Xylaria multiplex</name>
    <dbReference type="NCBI Taxonomy" id="323545"/>
    <lineage>
        <taxon>Eukaryota</taxon>
        <taxon>Fungi</taxon>
        <taxon>Dikarya</taxon>
        <taxon>Ascomycota</taxon>
        <taxon>Pezizomycotina</taxon>
        <taxon>Sordariomycetes</taxon>
        <taxon>Xylariomycetidae</taxon>
        <taxon>Xylariales</taxon>
        <taxon>Xylariaceae</taxon>
        <taxon>Xylaria</taxon>
    </lineage>
</organism>
<feature type="domain" description="Protein kinase" evidence="1">
    <location>
        <begin position="22"/>
        <end position="266"/>
    </location>
</feature>
<dbReference type="InParanoid" id="A0A7C8MMP7"/>
<keyword evidence="3" id="KW-1185">Reference proteome</keyword>
<comment type="caution">
    <text evidence="2">The sequence shown here is derived from an EMBL/GenBank/DDBJ whole genome shotgun (WGS) entry which is preliminary data.</text>
</comment>
<accession>A0A7C8MMP7</accession>
<dbReference type="PROSITE" id="PS50011">
    <property type="entry name" value="PROTEIN_KINASE_DOM"/>
    <property type="match status" value="1"/>
</dbReference>
<protein>
    <recommendedName>
        <fullName evidence="1">Protein kinase domain-containing protein</fullName>
    </recommendedName>
</protein>
<dbReference type="Gene3D" id="1.10.510.10">
    <property type="entry name" value="Transferase(Phosphotransferase) domain 1"/>
    <property type="match status" value="1"/>
</dbReference>
<dbReference type="InterPro" id="IPR011009">
    <property type="entry name" value="Kinase-like_dom_sf"/>
</dbReference>
<name>A0A7C8MMP7_9PEZI</name>
<evidence type="ECO:0000313" key="3">
    <source>
        <dbReference type="Proteomes" id="UP000481858"/>
    </source>
</evidence>
<dbReference type="InterPro" id="IPR000719">
    <property type="entry name" value="Prot_kinase_dom"/>
</dbReference>
<dbReference type="OrthoDB" id="4062651at2759"/>
<dbReference type="GO" id="GO:0005524">
    <property type="term" value="F:ATP binding"/>
    <property type="evidence" value="ECO:0007669"/>
    <property type="project" value="InterPro"/>
</dbReference>